<feature type="region of interest" description="Disordered" evidence="1">
    <location>
        <begin position="77"/>
        <end position="128"/>
    </location>
</feature>
<dbReference type="EMBL" id="JAUZQC010000003">
    <property type="protein sequence ID" value="KAK5873253.1"/>
    <property type="molecule type" value="Genomic_DNA"/>
</dbReference>
<evidence type="ECO:0000256" key="1">
    <source>
        <dbReference type="SAM" id="MobiDB-lite"/>
    </source>
</evidence>
<accession>A0AAN8AUT6</accession>
<name>A0AAN8AUT6_ELEMC</name>
<reference evidence="2 3" key="1">
    <citation type="journal article" date="2023" name="Genes (Basel)">
        <title>Chromosome-Level Genome Assembly and Circadian Gene Repertoire of the Patagonia Blennie Eleginops maclovinus-The Closest Ancestral Proxy of Antarctic Cryonotothenioids.</title>
        <authorList>
            <person name="Cheng C.C."/>
            <person name="Rivera-Colon A.G."/>
            <person name="Minhas B.F."/>
            <person name="Wilson L."/>
            <person name="Rayamajhi N."/>
            <person name="Vargas-Chacoff L."/>
            <person name="Catchen J.M."/>
        </authorList>
    </citation>
    <scope>NUCLEOTIDE SEQUENCE [LARGE SCALE GENOMIC DNA]</scope>
    <source>
        <strain evidence="2">JMC-PN-2008</strain>
    </source>
</reference>
<dbReference type="AlphaFoldDB" id="A0AAN8AUT6"/>
<proteinExistence type="predicted"/>
<dbReference type="Proteomes" id="UP001346869">
    <property type="component" value="Unassembled WGS sequence"/>
</dbReference>
<keyword evidence="3" id="KW-1185">Reference proteome</keyword>
<gene>
    <name evidence="2" type="ORF">PBY51_018311</name>
</gene>
<evidence type="ECO:0000313" key="3">
    <source>
        <dbReference type="Proteomes" id="UP001346869"/>
    </source>
</evidence>
<evidence type="ECO:0000313" key="2">
    <source>
        <dbReference type="EMBL" id="KAK5873253.1"/>
    </source>
</evidence>
<organism evidence="2 3">
    <name type="scientific">Eleginops maclovinus</name>
    <name type="common">Patagonian blennie</name>
    <name type="synonym">Eleginus maclovinus</name>
    <dbReference type="NCBI Taxonomy" id="56733"/>
    <lineage>
        <taxon>Eukaryota</taxon>
        <taxon>Metazoa</taxon>
        <taxon>Chordata</taxon>
        <taxon>Craniata</taxon>
        <taxon>Vertebrata</taxon>
        <taxon>Euteleostomi</taxon>
        <taxon>Actinopterygii</taxon>
        <taxon>Neopterygii</taxon>
        <taxon>Teleostei</taxon>
        <taxon>Neoteleostei</taxon>
        <taxon>Acanthomorphata</taxon>
        <taxon>Eupercaria</taxon>
        <taxon>Perciformes</taxon>
        <taxon>Notothenioidei</taxon>
        <taxon>Eleginopidae</taxon>
        <taxon>Eleginops</taxon>
    </lineage>
</organism>
<protein>
    <submittedName>
        <fullName evidence="2">Uncharacterized protein</fullName>
    </submittedName>
</protein>
<feature type="compositionally biased region" description="Low complexity" evidence="1">
    <location>
        <begin position="93"/>
        <end position="102"/>
    </location>
</feature>
<reference evidence="2 3" key="2">
    <citation type="journal article" date="2023" name="Mol. Biol. Evol.">
        <title>Genomics of Secondarily Temperate Adaptation in the Only Non-Antarctic Icefish.</title>
        <authorList>
            <person name="Rivera-Colon A.G."/>
            <person name="Rayamajhi N."/>
            <person name="Minhas B.F."/>
            <person name="Madrigal G."/>
            <person name="Bilyk K.T."/>
            <person name="Yoon V."/>
            <person name="Hune M."/>
            <person name="Gregory S."/>
            <person name="Cheng C.H.C."/>
            <person name="Catchen J.M."/>
        </authorList>
    </citation>
    <scope>NUCLEOTIDE SEQUENCE [LARGE SCALE GENOMIC DNA]</scope>
    <source>
        <strain evidence="2">JMC-PN-2008</strain>
    </source>
</reference>
<comment type="caution">
    <text evidence="2">The sequence shown here is derived from an EMBL/GenBank/DDBJ whole genome shotgun (WGS) entry which is preliminary data.</text>
</comment>
<sequence>MKESAVRRSCRQRWGIVKVPQVDVCMVQREQTLRPQRAAESLMRVRGGQGESGLRGVTSFCKTLHVFLCRPLSSRDPPEGQGLYPGPRGVTSGPGASGAPAGIQGSVCPDAPPADTTRGDPQISPPVQEDTLKVAPQYKRRRLKCWCLHRSSSFSRVLTLSENEVRLSLNLLLTFKVKDGTGESNDRLMGLVLIVRWIWLVLI</sequence>